<proteinExistence type="predicted"/>
<dbReference type="InterPro" id="IPR036278">
    <property type="entry name" value="Sialidase_sf"/>
</dbReference>
<dbReference type="Gene3D" id="2.120.10.10">
    <property type="match status" value="1"/>
</dbReference>
<keyword evidence="2" id="KW-1185">Reference proteome</keyword>
<dbReference type="CDD" id="cd15482">
    <property type="entry name" value="Sialidase_non-viral"/>
    <property type="match status" value="1"/>
</dbReference>
<name>A0A7V8NQU0_9BACT</name>
<gene>
    <name evidence="1" type="ORF">HRJ53_12490</name>
</gene>
<dbReference type="Proteomes" id="UP000567293">
    <property type="component" value="Unassembled WGS sequence"/>
</dbReference>
<reference evidence="1" key="1">
    <citation type="submission" date="2020-06" db="EMBL/GenBank/DDBJ databases">
        <title>Legume-microbial interactions unlock mineral nutrients during tropical forest succession.</title>
        <authorList>
            <person name="Epihov D.Z."/>
        </authorList>
    </citation>
    <scope>NUCLEOTIDE SEQUENCE [LARGE SCALE GENOMIC DNA]</scope>
    <source>
        <strain evidence="1">Pan2503</strain>
    </source>
</reference>
<evidence type="ECO:0000313" key="2">
    <source>
        <dbReference type="Proteomes" id="UP000567293"/>
    </source>
</evidence>
<sequence>MRGLPRDDNGAVEGFAGAVGPDSTLYVVWADGNHLIFTSSSDGGHTFARTHNIIDTAPIMFSIDAVARANGFPQIAIDPRGGSKGGRLYVTWADYRNGEIDVFCSSSKDYGASWSPATRVNGDPVHNGADHFFQWMAVDPSDGFIYVAFYDRRGDPKNRAQAVVLARSTDGGRSFQNYSWTEQPFNAKGAFIGDYNGLAVMNGRVYGIWTEKPEDIATRNTVIRVGLADFAASSASSANSSVSPRANLK</sequence>
<dbReference type="EMBL" id="JACDQQ010001220">
    <property type="protein sequence ID" value="MBA0085808.1"/>
    <property type="molecule type" value="Genomic_DNA"/>
</dbReference>
<dbReference type="AlphaFoldDB" id="A0A7V8NQU0"/>
<evidence type="ECO:0008006" key="3">
    <source>
        <dbReference type="Google" id="ProtNLM"/>
    </source>
</evidence>
<dbReference type="SUPFAM" id="SSF50939">
    <property type="entry name" value="Sialidases"/>
    <property type="match status" value="1"/>
</dbReference>
<organism evidence="1 2">
    <name type="scientific">Candidatus Acidiferrum panamense</name>
    <dbReference type="NCBI Taxonomy" id="2741543"/>
    <lineage>
        <taxon>Bacteria</taxon>
        <taxon>Pseudomonadati</taxon>
        <taxon>Acidobacteriota</taxon>
        <taxon>Terriglobia</taxon>
        <taxon>Candidatus Acidiferrales</taxon>
        <taxon>Candidatus Acidiferrum</taxon>
    </lineage>
</organism>
<evidence type="ECO:0000313" key="1">
    <source>
        <dbReference type="EMBL" id="MBA0085808.1"/>
    </source>
</evidence>
<accession>A0A7V8NQU0</accession>
<protein>
    <recommendedName>
        <fullName evidence="3">Exo-alpha-sialidase</fullName>
    </recommendedName>
</protein>
<comment type="caution">
    <text evidence="1">The sequence shown here is derived from an EMBL/GenBank/DDBJ whole genome shotgun (WGS) entry which is preliminary data.</text>
</comment>